<dbReference type="InterPro" id="IPR003593">
    <property type="entry name" value="AAA+_ATPase"/>
</dbReference>
<dbReference type="Pfam" id="PF23232">
    <property type="entry name" value="AAA_lid_13"/>
    <property type="match status" value="1"/>
</dbReference>
<dbReference type="InterPro" id="IPR027417">
    <property type="entry name" value="P-loop_NTPase"/>
</dbReference>
<comment type="caution">
    <text evidence="3">The sequence shown here is derived from an EMBL/GenBank/DDBJ whole genome shotgun (WGS) entry which is preliminary data.</text>
</comment>
<dbReference type="EMBL" id="JAQIZZ010000002">
    <property type="protein sequence ID" value="KAJ5553329.1"/>
    <property type="molecule type" value="Genomic_DNA"/>
</dbReference>
<dbReference type="SMART" id="SM00382">
    <property type="entry name" value="AAA"/>
    <property type="match status" value="1"/>
</dbReference>
<dbReference type="InterPro" id="IPR054464">
    <property type="entry name" value="ULD_fung"/>
</dbReference>
<evidence type="ECO:0000256" key="1">
    <source>
        <dbReference type="SAM" id="MobiDB-lite"/>
    </source>
</evidence>
<feature type="region of interest" description="Disordered" evidence="1">
    <location>
        <begin position="153"/>
        <end position="183"/>
    </location>
</feature>
<name>A0AAD6GJ08_9EURO</name>
<dbReference type="PANTHER" id="PTHR46411">
    <property type="entry name" value="FAMILY ATPASE, PUTATIVE-RELATED"/>
    <property type="match status" value="1"/>
</dbReference>
<dbReference type="GO" id="GO:0005524">
    <property type="term" value="F:ATP binding"/>
    <property type="evidence" value="ECO:0007669"/>
    <property type="project" value="InterPro"/>
</dbReference>
<dbReference type="Pfam" id="PF22893">
    <property type="entry name" value="ULD_2"/>
    <property type="match status" value="1"/>
</dbReference>
<dbReference type="Pfam" id="PF22942">
    <property type="entry name" value="DUF7025"/>
    <property type="match status" value="1"/>
</dbReference>
<dbReference type="Gene3D" id="3.40.50.300">
    <property type="entry name" value="P-loop containing nucleotide triphosphate hydrolases"/>
    <property type="match status" value="1"/>
</dbReference>
<dbReference type="Proteomes" id="UP001220324">
    <property type="component" value="Unassembled WGS sequence"/>
</dbReference>
<evidence type="ECO:0000313" key="3">
    <source>
        <dbReference type="EMBL" id="KAJ5553329.1"/>
    </source>
</evidence>
<accession>A0AAD6GJ08</accession>
<dbReference type="AlphaFoldDB" id="A0AAD6GJ08"/>
<evidence type="ECO:0000259" key="2">
    <source>
        <dbReference type="SMART" id="SM00382"/>
    </source>
</evidence>
<dbReference type="InterPro" id="IPR056599">
    <property type="entry name" value="AAA_lid_fung"/>
</dbReference>
<keyword evidence="4" id="KW-1185">Reference proteome</keyword>
<dbReference type="InterPro" id="IPR003959">
    <property type="entry name" value="ATPase_AAA_core"/>
</dbReference>
<feature type="domain" description="AAA+ ATPase" evidence="2">
    <location>
        <begin position="663"/>
        <end position="790"/>
    </location>
</feature>
<dbReference type="Pfam" id="PF00004">
    <property type="entry name" value="AAA"/>
    <property type="match status" value="1"/>
</dbReference>
<proteinExistence type="predicted"/>
<reference evidence="3 4" key="1">
    <citation type="journal article" date="2023" name="IMA Fungus">
        <title>Comparative genomic study of the Penicillium genus elucidates a diverse pangenome and 15 lateral gene transfer events.</title>
        <authorList>
            <person name="Petersen C."/>
            <person name="Sorensen T."/>
            <person name="Nielsen M.R."/>
            <person name="Sondergaard T.E."/>
            <person name="Sorensen J.L."/>
            <person name="Fitzpatrick D.A."/>
            <person name="Frisvad J.C."/>
            <person name="Nielsen K.L."/>
        </authorList>
    </citation>
    <scope>NUCLEOTIDE SEQUENCE [LARGE SCALE GENOMIC DNA]</scope>
    <source>
        <strain evidence="3 4">IBT 35679</strain>
    </source>
</reference>
<dbReference type="CDD" id="cd19481">
    <property type="entry name" value="RecA-like_protease"/>
    <property type="match status" value="1"/>
</dbReference>
<feature type="compositionally biased region" description="Low complexity" evidence="1">
    <location>
        <begin position="166"/>
        <end position="183"/>
    </location>
</feature>
<evidence type="ECO:0000313" key="4">
    <source>
        <dbReference type="Proteomes" id="UP001220324"/>
    </source>
</evidence>
<protein>
    <submittedName>
        <fullName evidence="3">ATPase AAA-type core</fullName>
    </submittedName>
</protein>
<dbReference type="InterPro" id="IPR054289">
    <property type="entry name" value="DUF7025"/>
</dbReference>
<sequence>MSETEILDLTAAAGITKLQTYDEDVEREEVANVEKASNAKSKVPLPQDEPHIIFIDPIGTRWSLPYEKAKTWDGAKTLLKTIFTETYMPHWASEDIDGDKEGFGASFSIIGIKPESLNIHSSHWELLVRPGWEFKIKFSVSMDSLIYRIRRNKESADKPDDEESSSEGSSSEDSLAAESPAAEDPSSVVYLARYLVRNRAGDYRQIKAERRGEKTTVLAVPGLKFPGPKSVLEEHREVYSSDKGATHIADDMFDTIGDPVLYIHSPILLNALKAIIDFQSIPDLLCPKEDSADIIKSNLGRGRFVYPFTDLHHYRESLIQYKQEVQKAHDDEYSTICRDHIDILIGYLAGLPEVGWADAEALCSQTVPKITFGSLWLLLKAGSCVYVREEGITNAYVIESFQGGIPKRSQTARSVPYVVCVWNLNFDGQFLTRSTKEVSIPVFDYEREILSLPLYPIQFHKDVDAQKPLHQQLLDRGRKFVEVVKSPSFQEYNGPSKLQGTRKYTNARVVIDHTSQPWKLDKFKKEPNARVPIETVQDVDLGERTRKAKCPCETCEADSANKNNVQRRAFDDYDKINLNSPGVLTDQQYVLCWSHVYGYVLNDRAWDILEVSGLRQPKIQKDIIDTLVLKPERNKTLIKAVCEIFGGTNTKGFSSDFIHGKGEGQILLLHGPPGTGKTLTAESVAEYTGRPLLSITAADLGHEPELLERNLLEFFRNAQKWNAIVLLDEADVYLETRSTQDLRRNGIVSVFLRALDYFQGILFLTTNRVGSFDEAFISRIHVQIGYEPLNDESREKIWHGFIKKLAQSREDGGQEIRCSWNTKEYIAHSEELRALKWNGREIRNAFQTAVALACFEAKGDDDRIPELQDDHIREVVNMSRKFKDYLKGLHGDEIEVAYQTGIRNDGFVHSVGN</sequence>
<dbReference type="PANTHER" id="PTHR46411:SF4">
    <property type="entry name" value="AAA+ ATPASE DOMAIN-CONTAINING PROTEIN"/>
    <property type="match status" value="1"/>
</dbReference>
<gene>
    <name evidence="3" type="ORF">N7494_002707</name>
</gene>
<dbReference type="GO" id="GO:0016887">
    <property type="term" value="F:ATP hydrolysis activity"/>
    <property type="evidence" value="ECO:0007669"/>
    <property type="project" value="InterPro"/>
</dbReference>
<dbReference type="SUPFAM" id="SSF52540">
    <property type="entry name" value="P-loop containing nucleoside triphosphate hydrolases"/>
    <property type="match status" value="1"/>
</dbReference>
<organism evidence="3 4">
    <name type="scientific">Penicillium frequentans</name>
    <dbReference type="NCBI Taxonomy" id="3151616"/>
    <lineage>
        <taxon>Eukaryota</taxon>
        <taxon>Fungi</taxon>
        <taxon>Dikarya</taxon>
        <taxon>Ascomycota</taxon>
        <taxon>Pezizomycotina</taxon>
        <taxon>Eurotiomycetes</taxon>
        <taxon>Eurotiomycetidae</taxon>
        <taxon>Eurotiales</taxon>
        <taxon>Aspergillaceae</taxon>
        <taxon>Penicillium</taxon>
    </lineage>
</organism>